<protein>
    <recommendedName>
        <fullName evidence="3">Immunity protein 74</fullName>
    </recommendedName>
</protein>
<dbReference type="Proteomes" id="UP000199645">
    <property type="component" value="Unassembled WGS sequence"/>
</dbReference>
<dbReference type="AlphaFoldDB" id="A0A1I2JGT2"/>
<proteinExistence type="predicted"/>
<gene>
    <name evidence="1" type="ORF">SAMN05421541_11263</name>
</gene>
<reference evidence="1 2" key="1">
    <citation type="submission" date="2016-10" db="EMBL/GenBank/DDBJ databases">
        <authorList>
            <person name="de Groot N.N."/>
        </authorList>
    </citation>
    <scope>NUCLEOTIDE SEQUENCE [LARGE SCALE GENOMIC DNA]</scope>
    <source>
        <strain evidence="1 2">DSM 43019</strain>
    </source>
</reference>
<dbReference type="OrthoDB" id="3296563at2"/>
<dbReference type="STRING" id="35752.SAMN05421541_11263"/>
<dbReference type="RefSeq" id="WP_143134007.1">
    <property type="nucleotide sequence ID" value="NZ_BOMT01000066.1"/>
</dbReference>
<dbReference type="EMBL" id="FONV01000012">
    <property type="protein sequence ID" value="SFF52056.1"/>
    <property type="molecule type" value="Genomic_DNA"/>
</dbReference>
<name>A0A1I2JGT2_9ACTN</name>
<evidence type="ECO:0000313" key="1">
    <source>
        <dbReference type="EMBL" id="SFF52056.1"/>
    </source>
</evidence>
<evidence type="ECO:0000313" key="2">
    <source>
        <dbReference type="Proteomes" id="UP000199645"/>
    </source>
</evidence>
<sequence length="93" mass="10343">MAVHEIQSQSARTDTGVILRSVDRENMRAEYQGRRILLGVERGVGTDVVYLPKTPAWEDGEPISAEDLAVVKDGVVEILRHWGSATEFYTLSV</sequence>
<accession>A0A1I2JGT2</accession>
<evidence type="ECO:0008006" key="3">
    <source>
        <dbReference type="Google" id="ProtNLM"/>
    </source>
</evidence>
<keyword evidence="2" id="KW-1185">Reference proteome</keyword>
<organism evidence="1 2">
    <name type="scientific">Actinoplanes philippinensis</name>
    <dbReference type="NCBI Taxonomy" id="35752"/>
    <lineage>
        <taxon>Bacteria</taxon>
        <taxon>Bacillati</taxon>
        <taxon>Actinomycetota</taxon>
        <taxon>Actinomycetes</taxon>
        <taxon>Micromonosporales</taxon>
        <taxon>Micromonosporaceae</taxon>
        <taxon>Actinoplanes</taxon>
    </lineage>
</organism>